<dbReference type="InterPro" id="IPR015946">
    <property type="entry name" value="KH_dom-like_a/b"/>
</dbReference>
<dbReference type="AlphaFoldDB" id="A0A0G1ZFW7"/>
<dbReference type="PRINTS" id="PR00326">
    <property type="entry name" value="GTP1OBG"/>
</dbReference>
<evidence type="ECO:0000313" key="12">
    <source>
        <dbReference type="EMBL" id="KKW26787.1"/>
    </source>
</evidence>
<dbReference type="EMBL" id="LCRB01000002">
    <property type="protein sequence ID" value="KKW26787.1"/>
    <property type="molecule type" value="Genomic_DNA"/>
</dbReference>
<dbReference type="SUPFAM" id="SSF52540">
    <property type="entry name" value="P-loop containing nucleoside triphosphate hydrolases"/>
    <property type="match status" value="2"/>
</dbReference>
<dbReference type="InterPro" id="IPR027417">
    <property type="entry name" value="P-loop_NTPase"/>
</dbReference>
<dbReference type="Gene3D" id="3.30.300.20">
    <property type="match status" value="1"/>
</dbReference>
<dbReference type="InterPro" id="IPR005225">
    <property type="entry name" value="Small_GTP-bd"/>
</dbReference>
<evidence type="ECO:0000256" key="9">
    <source>
        <dbReference type="PROSITE-ProRule" id="PRU01049"/>
    </source>
</evidence>
<keyword evidence="6 8" id="KW-0342">GTP-binding</keyword>
<feature type="binding site" evidence="8">
    <location>
        <begin position="235"/>
        <end position="239"/>
    </location>
    <ligand>
        <name>GTP</name>
        <dbReference type="ChEBI" id="CHEBI:37565"/>
        <label>2</label>
    </ligand>
</feature>
<feature type="binding site" evidence="8">
    <location>
        <begin position="120"/>
        <end position="123"/>
    </location>
    <ligand>
        <name>GTP</name>
        <dbReference type="ChEBI" id="CHEBI:37565"/>
        <label>1</label>
    </ligand>
</feature>
<evidence type="ECO:0000256" key="1">
    <source>
        <dbReference type="ARBA" id="ARBA00008279"/>
    </source>
</evidence>
<dbReference type="Pfam" id="PF14714">
    <property type="entry name" value="KH_dom-like"/>
    <property type="match status" value="1"/>
</dbReference>
<sequence>MPQHLVAIVGRPNTGKSTLFNRLIGERRAILSNIAGTTRDVLFGDVAWNGLTFTVADTAGIEQNEKSEIAKSVLLQTKTALESSDLILFMVDAKAGLNPQDTEAAQLIRRFGKPVILLVNKTDSKAAEANISDFLKLGFPHLFATSGLSGKGVGDMLDTLVKQLKKIKLVKTGTRKKDTETMRVAVLGRPNVGKSTLFNKLVGKERSLVSSTAGTTRDAINQSIPYQDKTIEFIDTAGLRRRGKVEVGIEKVSALYVLRSIQNADICLLLMEGHEGVLAQDMHVMQMILDNYKSPILIVNKWDLVEKSASITAEFEKYLDQKYKFAPWVPRLYVSALTGQRVDRIKDLILQVWQARNLKISSKDLNRTILKAVRELPPKGRRESPKIYFVRQVGVNPPIIQLKTNHPEDVHFTYLRYLDKQLRNLWDFTGTPIRFVLIKSSTK</sequence>
<accession>A0A0G1ZFW7</accession>
<dbReference type="FunFam" id="3.40.50.300:FF:000494">
    <property type="entry name" value="tRNA modification GTPase MnmE"/>
    <property type="match status" value="1"/>
</dbReference>
<dbReference type="GO" id="GO:0042254">
    <property type="term" value="P:ribosome biogenesis"/>
    <property type="evidence" value="ECO:0007669"/>
    <property type="project" value="UniProtKB-KW"/>
</dbReference>
<dbReference type="InterPro" id="IPR032859">
    <property type="entry name" value="KH_dom-like"/>
</dbReference>
<keyword evidence="5 8" id="KW-0547">Nucleotide-binding</keyword>
<dbReference type="Pfam" id="PF01926">
    <property type="entry name" value="MMR_HSR1"/>
    <property type="match status" value="2"/>
</dbReference>
<comment type="function">
    <text evidence="8 10">GTPase that plays an essential role in the late steps of ribosome biogenesis.</text>
</comment>
<feature type="binding site" evidence="8">
    <location>
        <begin position="57"/>
        <end position="61"/>
    </location>
    <ligand>
        <name>GTP</name>
        <dbReference type="ChEBI" id="CHEBI:37565"/>
        <label>1</label>
    </ligand>
</feature>
<dbReference type="PIRSF" id="PIRSF006485">
    <property type="entry name" value="GTP-binding_EngA"/>
    <property type="match status" value="1"/>
</dbReference>
<dbReference type="PATRIC" id="fig|1620414.3.peg.343"/>
<dbReference type="HAMAP" id="MF_00195">
    <property type="entry name" value="GTPase_Der"/>
    <property type="match status" value="1"/>
</dbReference>
<feature type="binding site" evidence="8">
    <location>
        <begin position="300"/>
        <end position="303"/>
    </location>
    <ligand>
        <name>GTP</name>
        <dbReference type="ChEBI" id="CHEBI:37565"/>
        <label>2</label>
    </ligand>
</feature>
<feature type="binding site" evidence="8">
    <location>
        <begin position="188"/>
        <end position="195"/>
    </location>
    <ligand>
        <name>GTP</name>
        <dbReference type="ChEBI" id="CHEBI:37565"/>
        <label>2</label>
    </ligand>
</feature>
<organism evidence="12 13">
    <name type="scientific">candidate division Kazan bacterium GW2011_GWB1_52_7</name>
    <dbReference type="NCBI Taxonomy" id="1620414"/>
    <lineage>
        <taxon>Bacteria</taxon>
        <taxon>Bacteria division Kazan-3B-28</taxon>
    </lineage>
</organism>
<evidence type="ECO:0000256" key="8">
    <source>
        <dbReference type="HAMAP-Rule" id="MF_00195"/>
    </source>
</evidence>
<gene>
    <name evidence="8" type="primary">der</name>
    <name evidence="12" type="ORF">VF00_C0002G0112</name>
</gene>
<evidence type="ECO:0000256" key="6">
    <source>
        <dbReference type="ARBA" id="ARBA00023134"/>
    </source>
</evidence>
<dbReference type="Gene3D" id="3.40.50.300">
    <property type="entry name" value="P-loop containing nucleotide triphosphate hydrolases"/>
    <property type="match status" value="2"/>
</dbReference>
<reference evidence="12 13" key="1">
    <citation type="journal article" date="2015" name="Nature">
        <title>rRNA introns, odd ribosomes, and small enigmatic genomes across a large radiation of phyla.</title>
        <authorList>
            <person name="Brown C.T."/>
            <person name="Hug L.A."/>
            <person name="Thomas B.C."/>
            <person name="Sharon I."/>
            <person name="Castelle C.J."/>
            <person name="Singh A."/>
            <person name="Wilkins M.J."/>
            <person name="Williams K.H."/>
            <person name="Banfield J.F."/>
        </authorList>
    </citation>
    <scope>NUCLEOTIDE SEQUENCE [LARGE SCALE GENOMIC DNA]</scope>
</reference>
<comment type="caution">
    <text evidence="8">Lacks conserved residue(s) required for the propagation of feature annotation.</text>
</comment>
<feature type="domain" description="EngA-type G" evidence="11">
    <location>
        <begin position="182"/>
        <end position="357"/>
    </location>
</feature>
<evidence type="ECO:0000256" key="3">
    <source>
        <dbReference type="ARBA" id="ARBA00022517"/>
    </source>
</evidence>
<dbReference type="CDD" id="cd01894">
    <property type="entry name" value="EngA1"/>
    <property type="match status" value="1"/>
</dbReference>
<evidence type="ECO:0000256" key="10">
    <source>
        <dbReference type="RuleBase" id="RU004481"/>
    </source>
</evidence>
<keyword evidence="4 10" id="KW-0677">Repeat</keyword>
<dbReference type="GO" id="GO:0005525">
    <property type="term" value="F:GTP binding"/>
    <property type="evidence" value="ECO:0007669"/>
    <property type="project" value="UniProtKB-UniRule"/>
</dbReference>
<dbReference type="InterPro" id="IPR006073">
    <property type="entry name" value="GTP-bd"/>
</dbReference>
<evidence type="ECO:0000256" key="4">
    <source>
        <dbReference type="ARBA" id="ARBA00022737"/>
    </source>
</evidence>
<protein>
    <recommendedName>
        <fullName evidence="2 8">GTPase Der</fullName>
    </recommendedName>
    <alternativeName>
        <fullName evidence="7 8">GTP-binding protein EngA</fullName>
    </alternativeName>
</protein>
<comment type="caution">
    <text evidence="12">The sequence shown here is derived from an EMBL/GenBank/DDBJ whole genome shotgun (WGS) entry which is preliminary data.</text>
</comment>
<evidence type="ECO:0000256" key="7">
    <source>
        <dbReference type="ARBA" id="ARBA00032345"/>
    </source>
</evidence>
<dbReference type="InterPro" id="IPR016484">
    <property type="entry name" value="GTPase_Der"/>
</dbReference>
<keyword evidence="3 8" id="KW-0690">Ribosome biogenesis</keyword>
<dbReference type="PROSITE" id="PS51712">
    <property type="entry name" value="G_ENGA"/>
    <property type="match status" value="2"/>
</dbReference>
<evidence type="ECO:0000256" key="5">
    <source>
        <dbReference type="ARBA" id="ARBA00022741"/>
    </source>
</evidence>
<name>A0A0G1ZFW7_UNCK3</name>
<dbReference type="CDD" id="cd01895">
    <property type="entry name" value="EngA2"/>
    <property type="match status" value="1"/>
</dbReference>
<evidence type="ECO:0000256" key="2">
    <source>
        <dbReference type="ARBA" id="ARBA00020953"/>
    </source>
</evidence>
<proteinExistence type="inferred from homology"/>
<evidence type="ECO:0000313" key="13">
    <source>
        <dbReference type="Proteomes" id="UP000034913"/>
    </source>
</evidence>
<dbReference type="PANTHER" id="PTHR43834:SF6">
    <property type="entry name" value="GTPASE DER"/>
    <property type="match status" value="1"/>
</dbReference>
<dbReference type="PANTHER" id="PTHR43834">
    <property type="entry name" value="GTPASE DER"/>
    <property type="match status" value="1"/>
</dbReference>
<dbReference type="NCBIfam" id="TIGR03594">
    <property type="entry name" value="GTPase_EngA"/>
    <property type="match status" value="1"/>
</dbReference>
<comment type="similarity">
    <text evidence="1 8 9 10">Belongs to the TRAFAC class TrmE-Era-EngA-EngB-Septin-like GTPase superfamily. EngA (Der) GTPase family.</text>
</comment>
<dbReference type="NCBIfam" id="TIGR00231">
    <property type="entry name" value="small_GTP"/>
    <property type="match status" value="2"/>
</dbReference>
<evidence type="ECO:0000259" key="11">
    <source>
        <dbReference type="PROSITE" id="PS51712"/>
    </source>
</evidence>
<feature type="domain" description="EngA-type G" evidence="11">
    <location>
        <begin position="4"/>
        <end position="168"/>
    </location>
</feature>
<dbReference type="Proteomes" id="UP000034913">
    <property type="component" value="Unassembled WGS sequence"/>
</dbReference>
<comment type="subunit">
    <text evidence="8">Associates with the 50S ribosomal subunit.</text>
</comment>
<dbReference type="InterPro" id="IPR031166">
    <property type="entry name" value="G_ENGA"/>
</dbReference>